<keyword evidence="1" id="KW-0732">Signal</keyword>
<reference evidence="3" key="1">
    <citation type="submission" date="2019-11" db="EMBL/GenBank/DDBJ databases">
        <title>The complete genome sequence of Saccharopolyspora sp. E2A.</title>
        <authorList>
            <person name="Zhang G."/>
        </authorList>
    </citation>
    <scope>NUCLEOTIDE SEQUENCE [LARGE SCALE GENOMIC DNA]</scope>
    <source>
        <strain evidence="3">E2A</strain>
    </source>
</reference>
<gene>
    <name evidence="2" type="ORF">GIY23_03365</name>
</gene>
<evidence type="ECO:0000256" key="1">
    <source>
        <dbReference type="SAM" id="SignalP"/>
    </source>
</evidence>
<dbReference type="EMBL" id="CP045929">
    <property type="protein sequence ID" value="QGK68718.1"/>
    <property type="molecule type" value="Genomic_DNA"/>
</dbReference>
<name>A0A5Q3Q2A5_9PSEU</name>
<evidence type="ECO:0008006" key="4">
    <source>
        <dbReference type="Google" id="ProtNLM"/>
    </source>
</evidence>
<dbReference type="Gene3D" id="3.40.30.10">
    <property type="entry name" value="Glutaredoxin"/>
    <property type="match status" value="1"/>
</dbReference>
<dbReference type="KEGG" id="sace:GIY23_03365"/>
<dbReference type="PROSITE" id="PS51257">
    <property type="entry name" value="PROKAR_LIPOPROTEIN"/>
    <property type="match status" value="1"/>
</dbReference>
<accession>A0A5Q3Q2A5</accession>
<protein>
    <recommendedName>
        <fullName evidence="4">Redoxin family protein</fullName>
    </recommendedName>
</protein>
<sequence>MTVPRPRRVHGVVALVLLAGLGVAGCGTSTPPQTGAGSAPQQQTTAGHTGTVTALDGTKLTIPATGRVTVAYFFAPGCVTCVPATKQLARAQQQTGQQARFVALNLIPDVPAGSVRSFLRSAGDPQVPVVKNGVPLARAQQVTSLGTTIVYGPNGQEVFRGVDASAGAITTAIQKARS</sequence>
<feature type="chain" id="PRO_5038393803" description="Redoxin family protein" evidence="1">
    <location>
        <begin position="25"/>
        <end position="178"/>
    </location>
</feature>
<organism evidence="2 3">
    <name type="scientific">Allosaccharopolyspora coralli</name>
    <dbReference type="NCBI Taxonomy" id="2665642"/>
    <lineage>
        <taxon>Bacteria</taxon>
        <taxon>Bacillati</taxon>
        <taxon>Actinomycetota</taxon>
        <taxon>Actinomycetes</taxon>
        <taxon>Pseudonocardiales</taxon>
        <taxon>Pseudonocardiaceae</taxon>
        <taxon>Allosaccharopolyspora</taxon>
    </lineage>
</organism>
<evidence type="ECO:0000313" key="3">
    <source>
        <dbReference type="Proteomes" id="UP000371041"/>
    </source>
</evidence>
<proteinExistence type="predicted"/>
<dbReference type="SUPFAM" id="SSF52833">
    <property type="entry name" value="Thioredoxin-like"/>
    <property type="match status" value="1"/>
</dbReference>
<dbReference type="Proteomes" id="UP000371041">
    <property type="component" value="Chromosome"/>
</dbReference>
<dbReference type="RefSeq" id="WP_154075323.1">
    <property type="nucleotide sequence ID" value="NZ_CP045929.1"/>
</dbReference>
<keyword evidence="3" id="KW-1185">Reference proteome</keyword>
<feature type="signal peptide" evidence="1">
    <location>
        <begin position="1"/>
        <end position="24"/>
    </location>
</feature>
<dbReference type="AlphaFoldDB" id="A0A5Q3Q2A5"/>
<dbReference type="InterPro" id="IPR036249">
    <property type="entry name" value="Thioredoxin-like_sf"/>
</dbReference>
<evidence type="ECO:0000313" key="2">
    <source>
        <dbReference type="EMBL" id="QGK68718.1"/>
    </source>
</evidence>